<keyword evidence="6 12" id="KW-0489">Methyltransferase</keyword>
<evidence type="ECO:0000256" key="3">
    <source>
        <dbReference type="ARBA" id="ARBA00011890"/>
    </source>
</evidence>
<accession>A0A1G6GE30</accession>
<comment type="similarity">
    <text evidence="2">Belongs to the methyltransferase superfamily. L-isoaspartyl/D-aspartyl protein methyltransferase family.</text>
</comment>
<comment type="subcellular location">
    <subcellularLocation>
        <location evidence="1">Cytoplasm</location>
    </subcellularLocation>
</comment>
<evidence type="ECO:0000256" key="8">
    <source>
        <dbReference type="ARBA" id="ARBA00022691"/>
    </source>
</evidence>
<dbReference type="GO" id="GO:0004719">
    <property type="term" value="F:protein-L-isoaspartate (D-aspartate) O-methyltransferase activity"/>
    <property type="evidence" value="ECO:0007669"/>
    <property type="project" value="UniProtKB-EC"/>
</dbReference>
<reference evidence="12 13" key="1">
    <citation type="submission" date="2016-06" db="EMBL/GenBank/DDBJ databases">
        <authorList>
            <person name="Olsen C.W."/>
            <person name="Carey S."/>
            <person name="Hinshaw L."/>
            <person name="Karasin A.I."/>
        </authorList>
    </citation>
    <scope>NUCLEOTIDE SEQUENCE [LARGE SCALE GENOMIC DNA]</scope>
    <source>
        <strain evidence="12 13">LZ-22</strain>
    </source>
</reference>
<gene>
    <name evidence="12" type="ORF">GA0111570_101279</name>
</gene>
<evidence type="ECO:0000256" key="4">
    <source>
        <dbReference type="ARBA" id="ARBA00013346"/>
    </source>
</evidence>
<evidence type="ECO:0000256" key="10">
    <source>
        <dbReference type="ARBA" id="ARBA00031323"/>
    </source>
</evidence>
<dbReference type="OrthoDB" id="4035289at2"/>
<dbReference type="STRING" id="1577474.GA0111570_101279"/>
<dbReference type="SUPFAM" id="SSF53335">
    <property type="entry name" value="S-adenosyl-L-methionine-dependent methyltransferases"/>
    <property type="match status" value="1"/>
</dbReference>
<evidence type="ECO:0000256" key="7">
    <source>
        <dbReference type="ARBA" id="ARBA00022679"/>
    </source>
</evidence>
<evidence type="ECO:0000256" key="6">
    <source>
        <dbReference type="ARBA" id="ARBA00022603"/>
    </source>
</evidence>
<organism evidence="12 13">
    <name type="scientific">Raineyella antarctica</name>
    <dbReference type="NCBI Taxonomy" id="1577474"/>
    <lineage>
        <taxon>Bacteria</taxon>
        <taxon>Bacillati</taxon>
        <taxon>Actinomycetota</taxon>
        <taxon>Actinomycetes</taxon>
        <taxon>Propionibacteriales</taxon>
        <taxon>Propionibacteriaceae</taxon>
        <taxon>Raineyella</taxon>
    </lineage>
</organism>
<dbReference type="RefSeq" id="WP_092605599.1">
    <property type="nucleotide sequence ID" value="NZ_FMYF01000001.1"/>
</dbReference>
<evidence type="ECO:0000256" key="5">
    <source>
        <dbReference type="ARBA" id="ARBA00022490"/>
    </source>
</evidence>
<evidence type="ECO:0000313" key="13">
    <source>
        <dbReference type="Proteomes" id="UP000199086"/>
    </source>
</evidence>
<name>A0A1G6GE30_9ACTN</name>
<dbReference type="InterPro" id="IPR029063">
    <property type="entry name" value="SAM-dependent_MTases_sf"/>
</dbReference>
<dbReference type="Gene3D" id="3.40.50.150">
    <property type="entry name" value="Vaccinia Virus protein VP39"/>
    <property type="match status" value="1"/>
</dbReference>
<dbReference type="PANTHER" id="PTHR11579:SF0">
    <property type="entry name" value="PROTEIN-L-ISOASPARTATE(D-ASPARTATE) O-METHYLTRANSFERASE"/>
    <property type="match status" value="1"/>
</dbReference>
<proteinExistence type="inferred from homology"/>
<dbReference type="GO" id="GO:0032259">
    <property type="term" value="P:methylation"/>
    <property type="evidence" value="ECO:0007669"/>
    <property type="project" value="UniProtKB-KW"/>
</dbReference>
<keyword evidence="8" id="KW-0949">S-adenosyl-L-methionine</keyword>
<dbReference type="AlphaFoldDB" id="A0A1G6GE30"/>
<dbReference type="GO" id="GO:0005737">
    <property type="term" value="C:cytoplasm"/>
    <property type="evidence" value="ECO:0007669"/>
    <property type="project" value="UniProtKB-SubCell"/>
</dbReference>
<sequence length="197" mass="21054">MADQAAGAATAAEILLVMRELGRRPFLPADQRPYAGVDAPLPIGHGQTNSQPSTVLNMLELLEVEPGASVLDVGCGSGWTTAILARLVGETGRVLGVERIPELTRRARKAVEDQHLPWAQVRQAIPGVLGLPDEGPYDRILVSAQADTMPTELVDQLAPGGVMVVPVGWLMHRVRKDATGAVRDTTHGEYSFVPLIT</sequence>
<keyword evidence="7 12" id="KW-0808">Transferase</keyword>
<dbReference type="Pfam" id="PF01135">
    <property type="entry name" value="PCMT"/>
    <property type="match status" value="1"/>
</dbReference>
<dbReference type="EMBL" id="FMYF01000001">
    <property type="protein sequence ID" value="SDB80005.1"/>
    <property type="molecule type" value="Genomic_DNA"/>
</dbReference>
<evidence type="ECO:0000256" key="9">
    <source>
        <dbReference type="ARBA" id="ARBA00030757"/>
    </source>
</evidence>
<protein>
    <recommendedName>
        <fullName evidence="4">Protein-L-isoaspartate O-methyltransferase</fullName>
        <ecNumber evidence="3">2.1.1.77</ecNumber>
    </recommendedName>
    <alternativeName>
        <fullName evidence="11">L-isoaspartyl protein carboxyl methyltransferase</fullName>
    </alternativeName>
    <alternativeName>
        <fullName evidence="9">Protein L-isoaspartyl methyltransferase</fullName>
    </alternativeName>
    <alternativeName>
        <fullName evidence="10">Protein-beta-aspartate methyltransferase</fullName>
    </alternativeName>
</protein>
<dbReference type="CDD" id="cd02440">
    <property type="entry name" value="AdoMet_MTases"/>
    <property type="match status" value="1"/>
</dbReference>
<dbReference type="Proteomes" id="UP000199086">
    <property type="component" value="Unassembled WGS sequence"/>
</dbReference>
<evidence type="ECO:0000256" key="1">
    <source>
        <dbReference type="ARBA" id="ARBA00004496"/>
    </source>
</evidence>
<dbReference type="InterPro" id="IPR000682">
    <property type="entry name" value="PCMT"/>
</dbReference>
<evidence type="ECO:0000256" key="11">
    <source>
        <dbReference type="ARBA" id="ARBA00031350"/>
    </source>
</evidence>
<dbReference type="EC" id="2.1.1.77" evidence="3"/>
<keyword evidence="13" id="KW-1185">Reference proteome</keyword>
<dbReference type="PANTHER" id="PTHR11579">
    <property type="entry name" value="PROTEIN-L-ISOASPARTATE O-METHYLTRANSFERASE"/>
    <property type="match status" value="1"/>
</dbReference>
<keyword evidence="5" id="KW-0963">Cytoplasm</keyword>
<evidence type="ECO:0000256" key="2">
    <source>
        <dbReference type="ARBA" id="ARBA00005369"/>
    </source>
</evidence>
<evidence type="ECO:0000313" key="12">
    <source>
        <dbReference type="EMBL" id="SDB80005.1"/>
    </source>
</evidence>